<sequence length="112" mass="12102">MARQGMARQGAPDGAVARHTRAPRFGYRGALCCAILGLVTGTKMWIEHDPDAGVWRWWFTGRDGVYREGEADTYAAASLAGRKAMPPLLRKTITPPGYEIRNRGGGGVAGSR</sequence>
<dbReference type="Proteomes" id="UP000320693">
    <property type="component" value="Unassembled WGS sequence"/>
</dbReference>
<evidence type="ECO:0000313" key="1">
    <source>
        <dbReference type="EMBL" id="GEC25511.1"/>
    </source>
</evidence>
<reference evidence="1 2" key="1">
    <citation type="submission" date="2019-06" db="EMBL/GenBank/DDBJ databases">
        <title>Whole genome shotgun sequence of Pseudonocardia saturnea NBRC 14499.</title>
        <authorList>
            <person name="Hosoyama A."/>
            <person name="Uohara A."/>
            <person name="Ohji S."/>
            <person name="Ichikawa N."/>
        </authorList>
    </citation>
    <scope>NUCLEOTIDE SEQUENCE [LARGE SCALE GENOMIC DNA]</scope>
    <source>
        <strain evidence="1 2">NBRC 14499</strain>
    </source>
</reference>
<protein>
    <recommendedName>
        <fullName evidence="3">DUF1508 domain-containing protein</fullName>
    </recommendedName>
</protein>
<organism evidence="1 2">
    <name type="scientific">Pseudonocardia saturnea</name>
    <dbReference type="NCBI Taxonomy" id="33909"/>
    <lineage>
        <taxon>Bacteria</taxon>
        <taxon>Bacillati</taxon>
        <taxon>Actinomycetota</taxon>
        <taxon>Actinomycetes</taxon>
        <taxon>Pseudonocardiales</taxon>
        <taxon>Pseudonocardiaceae</taxon>
        <taxon>Pseudonocardia</taxon>
    </lineage>
</organism>
<gene>
    <name evidence="1" type="ORF">PSA01_25400</name>
</gene>
<name>A0ABQ0RXW4_9PSEU</name>
<comment type="caution">
    <text evidence="1">The sequence shown here is derived from an EMBL/GenBank/DDBJ whole genome shotgun (WGS) entry which is preliminary data.</text>
</comment>
<evidence type="ECO:0000313" key="2">
    <source>
        <dbReference type="Proteomes" id="UP000320693"/>
    </source>
</evidence>
<evidence type="ECO:0008006" key="3">
    <source>
        <dbReference type="Google" id="ProtNLM"/>
    </source>
</evidence>
<proteinExistence type="predicted"/>
<dbReference type="EMBL" id="BJNH01000025">
    <property type="protein sequence ID" value="GEC25511.1"/>
    <property type="molecule type" value="Genomic_DNA"/>
</dbReference>
<accession>A0ABQ0RXW4</accession>
<keyword evidence="2" id="KW-1185">Reference proteome</keyword>